<dbReference type="PANTHER" id="PTHR11567:SF210">
    <property type="entry name" value="ACID PHOSPHATASE 5-RELATED"/>
    <property type="match status" value="1"/>
</dbReference>
<dbReference type="Pfam" id="PF00328">
    <property type="entry name" value="His_Phos_2"/>
    <property type="match status" value="1"/>
</dbReference>
<dbReference type="InterPro" id="IPR033379">
    <property type="entry name" value="Acid_Pase_AS"/>
</dbReference>
<comment type="similarity">
    <text evidence="2">Belongs to the histidine acid phosphatase family.</text>
</comment>
<comment type="catalytic activity">
    <reaction evidence="1">
        <text>a phosphate monoester + H2O = an alcohol + phosphate</text>
        <dbReference type="Rhea" id="RHEA:15017"/>
        <dbReference type="ChEBI" id="CHEBI:15377"/>
        <dbReference type="ChEBI" id="CHEBI:30879"/>
        <dbReference type="ChEBI" id="CHEBI:43474"/>
        <dbReference type="ChEBI" id="CHEBI:67140"/>
        <dbReference type="EC" id="3.1.3.2"/>
    </reaction>
</comment>
<name>A0A0B1TKN6_OESDE</name>
<sequence length="162" mass="18278">MQDHLSYDTKVITGPLLKDIIERFSKKKNGLLGEKPKLYAYSAHDTTLAAMLSTLGIYPAEFPRYASAVLLELHKKEGKFVIEIYHKNMTDVDDVYRYLIPDCPIPCTLESLQSTVEKYLPDDWKSECGLAGPNAVGYMSKFCLTLKSFRKNIFASCPSVLT</sequence>
<dbReference type="InterPro" id="IPR000560">
    <property type="entry name" value="His_Pase_clade-2"/>
</dbReference>
<dbReference type="InterPro" id="IPR050645">
    <property type="entry name" value="Histidine_acid_phosphatase"/>
</dbReference>
<protein>
    <recommendedName>
        <fullName evidence="5">Histidine acid phosphatase</fullName>
    </recommendedName>
</protein>
<dbReference type="PANTHER" id="PTHR11567">
    <property type="entry name" value="ACID PHOSPHATASE-RELATED"/>
    <property type="match status" value="1"/>
</dbReference>
<reference evidence="3 4" key="1">
    <citation type="submission" date="2014-03" db="EMBL/GenBank/DDBJ databases">
        <title>Draft genome of the hookworm Oesophagostomum dentatum.</title>
        <authorList>
            <person name="Mitreva M."/>
        </authorList>
    </citation>
    <scope>NUCLEOTIDE SEQUENCE [LARGE SCALE GENOMIC DNA]</scope>
    <source>
        <strain evidence="3 4">OD-Hann</strain>
    </source>
</reference>
<evidence type="ECO:0000256" key="2">
    <source>
        <dbReference type="ARBA" id="ARBA00005375"/>
    </source>
</evidence>
<gene>
    <name evidence="3" type="ORF">OESDEN_02198</name>
</gene>
<dbReference type="GO" id="GO:0003993">
    <property type="term" value="F:acid phosphatase activity"/>
    <property type="evidence" value="ECO:0007669"/>
    <property type="project" value="UniProtKB-EC"/>
</dbReference>
<dbReference type="PROSITE" id="PS00778">
    <property type="entry name" value="HIS_ACID_PHOSPHAT_2"/>
    <property type="match status" value="1"/>
</dbReference>
<dbReference type="OrthoDB" id="5821688at2759"/>
<proteinExistence type="inferred from homology"/>
<dbReference type="EMBL" id="KN549394">
    <property type="protein sequence ID" value="KHJ97819.1"/>
    <property type="molecule type" value="Genomic_DNA"/>
</dbReference>
<dbReference type="InterPro" id="IPR029033">
    <property type="entry name" value="His_PPase_superfam"/>
</dbReference>
<evidence type="ECO:0008006" key="5">
    <source>
        <dbReference type="Google" id="ProtNLM"/>
    </source>
</evidence>
<evidence type="ECO:0000256" key="1">
    <source>
        <dbReference type="ARBA" id="ARBA00000032"/>
    </source>
</evidence>
<dbReference type="Gene3D" id="3.40.50.1240">
    <property type="entry name" value="Phosphoglycerate mutase-like"/>
    <property type="match status" value="1"/>
</dbReference>
<keyword evidence="4" id="KW-1185">Reference proteome</keyword>
<dbReference type="AlphaFoldDB" id="A0A0B1TKN6"/>
<dbReference type="SUPFAM" id="SSF53254">
    <property type="entry name" value="Phosphoglycerate mutase-like"/>
    <property type="match status" value="1"/>
</dbReference>
<dbReference type="Proteomes" id="UP000053660">
    <property type="component" value="Unassembled WGS sequence"/>
</dbReference>
<accession>A0A0B1TKN6</accession>
<evidence type="ECO:0000313" key="4">
    <source>
        <dbReference type="Proteomes" id="UP000053660"/>
    </source>
</evidence>
<evidence type="ECO:0000313" key="3">
    <source>
        <dbReference type="EMBL" id="KHJ97819.1"/>
    </source>
</evidence>
<organism evidence="3 4">
    <name type="scientific">Oesophagostomum dentatum</name>
    <name type="common">Nodular worm</name>
    <dbReference type="NCBI Taxonomy" id="61180"/>
    <lineage>
        <taxon>Eukaryota</taxon>
        <taxon>Metazoa</taxon>
        <taxon>Ecdysozoa</taxon>
        <taxon>Nematoda</taxon>
        <taxon>Chromadorea</taxon>
        <taxon>Rhabditida</taxon>
        <taxon>Rhabditina</taxon>
        <taxon>Rhabditomorpha</taxon>
        <taxon>Strongyloidea</taxon>
        <taxon>Strongylidae</taxon>
        <taxon>Oesophagostomum</taxon>
    </lineage>
</organism>